<protein>
    <submittedName>
        <fullName evidence="1">Uncharacterized protein</fullName>
    </submittedName>
</protein>
<name>A0A0G4H4K1_9ALVE</name>
<evidence type="ECO:0000313" key="1">
    <source>
        <dbReference type="EMBL" id="CEM38715.1"/>
    </source>
</evidence>
<dbReference type="AlphaFoldDB" id="A0A0G4H4K1"/>
<reference evidence="1" key="1">
    <citation type="submission" date="2014-11" db="EMBL/GenBank/DDBJ databases">
        <authorList>
            <person name="Otto D Thomas"/>
            <person name="Naeem Raeece"/>
        </authorList>
    </citation>
    <scope>NUCLEOTIDE SEQUENCE</scope>
</reference>
<accession>A0A0G4H4K1</accession>
<proteinExistence type="predicted"/>
<gene>
    <name evidence="1" type="ORF">Cvel_840</name>
</gene>
<dbReference type="VEuPathDB" id="CryptoDB:Cvel_840"/>
<sequence>MPLFRFAAVVWLPPSPLPGFLPPPRQSRLDWTEGKAQLLLVAGHALHEGPVVEGRVVNRKTPLLRPARVAVPCRLVVELFATGDLGLS</sequence>
<organism evidence="1">
    <name type="scientific">Chromera velia CCMP2878</name>
    <dbReference type="NCBI Taxonomy" id="1169474"/>
    <lineage>
        <taxon>Eukaryota</taxon>
        <taxon>Sar</taxon>
        <taxon>Alveolata</taxon>
        <taxon>Colpodellida</taxon>
        <taxon>Chromeraceae</taxon>
        <taxon>Chromera</taxon>
    </lineage>
</organism>
<dbReference type="EMBL" id="CDMZ01001876">
    <property type="protein sequence ID" value="CEM38715.1"/>
    <property type="molecule type" value="Genomic_DNA"/>
</dbReference>